<feature type="transmembrane region" description="Helical" evidence="8">
    <location>
        <begin position="262"/>
        <end position="282"/>
    </location>
</feature>
<feature type="transmembrane region" description="Helical" evidence="8">
    <location>
        <begin position="46"/>
        <end position="65"/>
    </location>
</feature>
<evidence type="ECO:0000256" key="6">
    <source>
        <dbReference type="ARBA" id="ARBA00022989"/>
    </source>
</evidence>
<accession>A0A3B0TKI9</accession>
<feature type="transmembrane region" description="Helical" evidence="8">
    <location>
        <begin position="197"/>
        <end position="216"/>
    </location>
</feature>
<dbReference type="GO" id="GO:0008412">
    <property type="term" value="F:4-hydroxybenzoate polyprenyltransferase activity"/>
    <property type="evidence" value="ECO:0007669"/>
    <property type="project" value="UniProtKB-EC"/>
</dbReference>
<name>A0A3B0TKI9_9ZZZZ</name>
<evidence type="ECO:0000256" key="7">
    <source>
        <dbReference type="ARBA" id="ARBA00023136"/>
    </source>
</evidence>
<dbReference type="InterPro" id="IPR039653">
    <property type="entry name" value="Prenyltransferase"/>
</dbReference>
<dbReference type="CDD" id="cd13959">
    <property type="entry name" value="PT_UbiA_COQ2"/>
    <property type="match status" value="1"/>
</dbReference>
<evidence type="ECO:0000256" key="8">
    <source>
        <dbReference type="SAM" id="Phobius"/>
    </source>
</evidence>
<comment type="cofactor">
    <cofactor evidence="1">
        <name>Mg(2+)</name>
        <dbReference type="ChEBI" id="CHEBI:18420"/>
    </cofactor>
</comment>
<dbReference type="InterPro" id="IPR000537">
    <property type="entry name" value="UbiA_prenyltransferase"/>
</dbReference>
<comment type="similarity">
    <text evidence="3">Belongs to the UbiA prenyltransferase family.</text>
</comment>
<evidence type="ECO:0000256" key="4">
    <source>
        <dbReference type="ARBA" id="ARBA00022679"/>
    </source>
</evidence>
<feature type="transmembrane region" description="Helical" evidence="8">
    <location>
        <begin position="237"/>
        <end position="256"/>
    </location>
</feature>
<protein>
    <submittedName>
        <fullName evidence="9">4-hydroxybenzoate polyprenyltransferase</fullName>
        <ecNumber evidence="9">2.5.1.39</ecNumber>
    </submittedName>
</protein>
<evidence type="ECO:0000256" key="1">
    <source>
        <dbReference type="ARBA" id="ARBA00001946"/>
    </source>
</evidence>
<organism evidence="9">
    <name type="scientific">hydrothermal vent metagenome</name>
    <dbReference type="NCBI Taxonomy" id="652676"/>
    <lineage>
        <taxon>unclassified sequences</taxon>
        <taxon>metagenomes</taxon>
        <taxon>ecological metagenomes</taxon>
    </lineage>
</organism>
<evidence type="ECO:0000313" key="9">
    <source>
        <dbReference type="EMBL" id="VAW14972.1"/>
    </source>
</evidence>
<dbReference type="Pfam" id="PF01040">
    <property type="entry name" value="UbiA"/>
    <property type="match status" value="1"/>
</dbReference>
<dbReference type="NCBIfam" id="TIGR01474">
    <property type="entry name" value="ubiA_proteo"/>
    <property type="match status" value="1"/>
</dbReference>
<dbReference type="Gene3D" id="1.10.357.140">
    <property type="entry name" value="UbiA prenyltransferase"/>
    <property type="match status" value="1"/>
</dbReference>
<feature type="transmembrane region" description="Helical" evidence="8">
    <location>
        <begin position="71"/>
        <end position="97"/>
    </location>
</feature>
<dbReference type="InterPro" id="IPR006370">
    <property type="entry name" value="HB_polyprenyltransferase-like"/>
</dbReference>
<dbReference type="AlphaFoldDB" id="A0A3B0TKI9"/>
<comment type="subcellular location">
    <subcellularLocation>
        <location evidence="2">Membrane</location>
        <topology evidence="2">Multi-pass membrane protein</topology>
    </subcellularLocation>
</comment>
<feature type="transmembrane region" description="Helical" evidence="8">
    <location>
        <begin position="118"/>
        <end position="138"/>
    </location>
</feature>
<dbReference type="FunFam" id="1.10.357.140:FF:000003">
    <property type="entry name" value="4-hydroxybenzoate polyprenyltransferase, mitochondrial"/>
    <property type="match status" value="1"/>
</dbReference>
<dbReference type="FunFam" id="1.20.120.1780:FF:000001">
    <property type="entry name" value="4-hydroxybenzoate octaprenyltransferase"/>
    <property type="match status" value="1"/>
</dbReference>
<keyword evidence="7 8" id="KW-0472">Membrane</keyword>
<dbReference type="PANTHER" id="PTHR11048">
    <property type="entry name" value="PRENYLTRANSFERASES"/>
    <property type="match status" value="1"/>
</dbReference>
<feature type="transmembrane region" description="Helical" evidence="8">
    <location>
        <begin position="144"/>
        <end position="162"/>
    </location>
</feature>
<dbReference type="PROSITE" id="PS00943">
    <property type="entry name" value="UBIA"/>
    <property type="match status" value="1"/>
</dbReference>
<dbReference type="InterPro" id="IPR030470">
    <property type="entry name" value="UbiA_prenylTrfase_CS"/>
</dbReference>
<feature type="transmembrane region" description="Helical" evidence="8">
    <location>
        <begin position="167"/>
        <end position="185"/>
    </location>
</feature>
<dbReference type="EC" id="2.5.1.39" evidence="9"/>
<dbReference type="Gene3D" id="1.20.120.1780">
    <property type="entry name" value="UbiA prenyltransferase"/>
    <property type="match status" value="1"/>
</dbReference>
<proteinExistence type="inferred from homology"/>
<evidence type="ECO:0000256" key="3">
    <source>
        <dbReference type="ARBA" id="ARBA00005985"/>
    </source>
</evidence>
<dbReference type="GO" id="GO:0006744">
    <property type="term" value="P:ubiquinone biosynthetic process"/>
    <property type="evidence" value="ECO:0007669"/>
    <property type="project" value="TreeGrafter"/>
</dbReference>
<dbReference type="EMBL" id="UOEQ01000058">
    <property type="protein sequence ID" value="VAW14972.1"/>
    <property type="molecule type" value="Genomic_DNA"/>
</dbReference>
<keyword evidence="6 8" id="KW-1133">Transmembrane helix</keyword>
<gene>
    <name evidence="9" type="ORF">MNBD_ALPHA11-1706</name>
</gene>
<reference evidence="9" key="1">
    <citation type="submission" date="2018-06" db="EMBL/GenBank/DDBJ databases">
        <authorList>
            <person name="Zhirakovskaya E."/>
        </authorList>
    </citation>
    <scope>NUCLEOTIDE SEQUENCE</scope>
</reference>
<dbReference type="InterPro" id="IPR044878">
    <property type="entry name" value="UbiA_sf"/>
</dbReference>
<evidence type="ECO:0000256" key="5">
    <source>
        <dbReference type="ARBA" id="ARBA00022692"/>
    </source>
</evidence>
<keyword evidence="5 8" id="KW-0812">Transmembrane</keyword>
<keyword evidence="4 9" id="KW-0808">Transferase</keyword>
<dbReference type="GO" id="GO:0005886">
    <property type="term" value="C:plasma membrane"/>
    <property type="evidence" value="ECO:0007669"/>
    <property type="project" value="TreeGrafter"/>
</dbReference>
<dbReference type="PANTHER" id="PTHR11048:SF28">
    <property type="entry name" value="4-HYDROXYBENZOATE POLYPRENYLTRANSFERASE, MITOCHONDRIAL"/>
    <property type="match status" value="1"/>
</dbReference>
<dbReference type="HAMAP" id="MF_01635">
    <property type="entry name" value="UbiA"/>
    <property type="match status" value="1"/>
</dbReference>
<evidence type="ECO:0000256" key="2">
    <source>
        <dbReference type="ARBA" id="ARBA00004141"/>
    </source>
</evidence>
<sequence length="316" mass="35402">MNRKAQHQDNDNSGRVSDAQKFNWVDSLAPIVARPYLRLARLDRPIGFWLLFWPCAMSVALSAVARPPTGFDYYALLLFFIGAVAMRGAGCTFNDIVDYKIDQKVERTRSRPLPSGQVSRTQAVIFLVLQSLIGLWVLLQFNTYTIWLGIASLALVAIYPFMKRVTWWPQLFLGLAFSWGALMGWSSQFGQLFLPPLLLYAGAIAWTIGYDTIYALQDIEDDAIIGVKSTARLFNKHARLMITLFYGAAIILWMWAGMAAGAGIIFQGAMILPALVLGWQILTLKTDDAANCLVRFKANHFTGLALTLALWLEYSF</sequence>